<gene>
    <name evidence="10" type="ORF">KY290_001634</name>
</gene>
<evidence type="ECO:0000259" key="9">
    <source>
        <dbReference type="Pfam" id="PF23559"/>
    </source>
</evidence>
<dbReference type="InterPro" id="IPR058922">
    <property type="entry name" value="WHD_DRP"/>
</dbReference>
<dbReference type="SUPFAM" id="SSF52058">
    <property type="entry name" value="L domain-like"/>
    <property type="match status" value="1"/>
</dbReference>
<dbReference type="InterPro" id="IPR036388">
    <property type="entry name" value="WH-like_DNA-bd_sf"/>
</dbReference>
<dbReference type="EMBL" id="JAIVGD010000001">
    <property type="protein sequence ID" value="KAH0782036.1"/>
    <property type="molecule type" value="Genomic_DNA"/>
</dbReference>
<evidence type="ECO:0000256" key="8">
    <source>
        <dbReference type="ARBA" id="ARBA00023242"/>
    </source>
</evidence>
<organism evidence="10 11">
    <name type="scientific">Solanum tuberosum</name>
    <name type="common">Potato</name>
    <dbReference type="NCBI Taxonomy" id="4113"/>
    <lineage>
        <taxon>Eukaryota</taxon>
        <taxon>Viridiplantae</taxon>
        <taxon>Streptophyta</taxon>
        <taxon>Embryophyta</taxon>
        <taxon>Tracheophyta</taxon>
        <taxon>Spermatophyta</taxon>
        <taxon>Magnoliopsida</taxon>
        <taxon>eudicotyledons</taxon>
        <taxon>Gunneridae</taxon>
        <taxon>Pentapetalae</taxon>
        <taxon>asterids</taxon>
        <taxon>lamiids</taxon>
        <taxon>Solanales</taxon>
        <taxon>Solanaceae</taxon>
        <taxon>Solanoideae</taxon>
        <taxon>Solaneae</taxon>
        <taxon>Solanum</taxon>
    </lineage>
</organism>
<feature type="domain" description="Disease resistance protein winged helix" evidence="9">
    <location>
        <begin position="48"/>
        <end position="116"/>
    </location>
</feature>
<keyword evidence="5" id="KW-0805">Transcription regulation</keyword>
<dbReference type="Gene3D" id="2.40.330.10">
    <property type="entry name" value="DNA-binding pseudobarrel domain"/>
    <property type="match status" value="1"/>
</dbReference>
<dbReference type="PANTHER" id="PTHR31541">
    <property type="entry name" value="B3 DOMAIN PLANT PROTEIN-RELATED"/>
    <property type="match status" value="1"/>
</dbReference>
<evidence type="ECO:0000256" key="1">
    <source>
        <dbReference type="ARBA" id="ARBA00004123"/>
    </source>
</evidence>
<evidence type="ECO:0000256" key="3">
    <source>
        <dbReference type="ARBA" id="ARBA00022821"/>
    </source>
</evidence>
<dbReference type="InterPro" id="IPR015300">
    <property type="entry name" value="DNA-bd_pseudobarrel_sf"/>
</dbReference>
<accession>A0ABQ7WMX3</accession>
<reference evidence="10 11" key="1">
    <citation type="journal article" date="2021" name="bioRxiv">
        <title>Chromosome-scale and haplotype-resolved genome assembly of a tetraploid potato cultivar.</title>
        <authorList>
            <person name="Sun H."/>
            <person name="Jiao W.-B."/>
            <person name="Krause K."/>
            <person name="Campoy J.A."/>
            <person name="Goel M."/>
            <person name="Folz-Donahue K."/>
            <person name="Kukat C."/>
            <person name="Huettel B."/>
            <person name="Schneeberger K."/>
        </authorList>
    </citation>
    <scope>NUCLEOTIDE SEQUENCE [LARGE SCALE GENOMIC DNA]</scope>
    <source>
        <strain evidence="10">SolTubOtavaFocal</strain>
        <tissue evidence="10">Leaves</tissue>
    </source>
</reference>
<keyword evidence="8" id="KW-0539">Nucleus</keyword>
<keyword evidence="6" id="KW-0238">DNA-binding</keyword>
<protein>
    <recommendedName>
        <fullName evidence="9">Disease resistance protein winged helix domain-containing protein</fullName>
    </recommendedName>
</protein>
<dbReference type="SUPFAM" id="SSF101936">
    <property type="entry name" value="DNA-binding pseudobarrel domain"/>
    <property type="match status" value="1"/>
</dbReference>
<keyword evidence="3" id="KW-0611">Plant defense</keyword>
<evidence type="ECO:0000313" key="10">
    <source>
        <dbReference type="EMBL" id="KAH0782036.1"/>
    </source>
</evidence>
<dbReference type="PANTHER" id="PTHR31541:SF63">
    <property type="entry name" value="TOSPOVIRUS RESISTANCE PROTEIN A"/>
    <property type="match status" value="1"/>
</dbReference>
<dbReference type="Pfam" id="PF23559">
    <property type="entry name" value="WHD_DRP"/>
    <property type="match status" value="1"/>
</dbReference>
<evidence type="ECO:0000313" key="11">
    <source>
        <dbReference type="Proteomes" id="UP000826656"/>
    </source>
</evidence>
<dbReference type="Proteomes" id="UP000826656">
    <property type="component" value="Unassembled WGS sequence"/>
</dbReference>
<comment type="subcellular location">
    <subcellularLocation>
        <location evidence="1">Nucleus</location>
    </subcellularLocation>
</comment>
<evidence type="ECO:0000256" key="4">
    <source>
        <dbReference type="ARBA" id="ARBA00022840"/>
    </source>
</evidence>
<dbReference type="Gene3D" id="3.80.10.10">
    <property type="entry name" value="Ribonuclease Inhibitor"/>
    <property type="match status" value="1"/>
</dbReference>
<keyword evidence="7" id="KW-0804">Transcription</keyword>
<dbReference type="Pfam" id="PF03754">
    <property type="entry name" value="At2g31720-like"/>
    <property type="match status" value="1"/>
</dbReference>
<dbReference type="InterPro" id="IPR032675">
    <property type="entry name" value="LRR_dom_sf"/>
</dbReference>
<evidence type="ECO:0000256" key="2">
    <source>
        <dbReference type="ARBA" id="ARBA00022741"/>
    </source>
</evidence>
<dbReference type="InterPro" id="IPR005508">
    <property type="entry name" value="At2g31720-like"/>
</dbReference>
<sequence>MEESWWNEIENTLFSYLSKSEEYSLETMLLSYYNLPDHLRPCLLYMGMFLEDERIPVSQLISLWIAEGFVQNIQSGSLEDAAEGYLMDLISSNVVMVSRRRYNGKVKYCQVHDVVLHFCLEMSSEEKFMLALKGNRSQFQPCDWKESRVSFSFNNELSMFASLGSKTRKRFQEHLRSLITTNLSEFHDWNPFRQVSEVRLLKVLDLSSHTVDHFGSATLKPLIHLKYLSVRTITFNFHREPHLPHLEALIVKCFIKPTVLPKIFWKMEKLRHVDISKAVIDLEGIFEESPKLENLRILRNVRFRIRNADSVDVLLWRCPNLQEFEIFFKGDNKRYFSPNLESLTQLQILRLYVKWPRIVSELHLPSNLKKMVLTGNPTEGMISLIAGLPSLEYLKLSRKSQIWMKLGEWCLRDITFHKLNFLKLVWLNISRLDVSEESFPQLETLVIKGNDELKEVPLSFADVPTLKQIKLIDCNESLEASAVRIKEEVQAIEGCDRLKLIIIKVGCQASFPLLETLFMKSFVSKLLWHGSLLLIEDLEDFIISVKISRALSLDDFSGMRCTRNMSPIDYMLAVSEVSCLKSKYGEEDNLIAEQDKEFRYKKEERNVQNIQSILSSYSQVLDRRQQIHPQVLDRRQQKHPVLDCFVPKGKLSKPNRQPRKFTERFDGEVEPMIKKAVENNSEEDKEQRVVKVDDEEKNRVELIGVSNQEFSENRVNRGSEECECLLIEKSGVKKRKINHTVEAVAPPVVILNRELSIEFKNQITFIGGSVESAKLVIEKILFDTDVNPAEGRLSIPQKQMRNRFLNTGEEQLLNTRNGAKMSEMNVSLIEPSRQVVQINLRKWTMNKNNGKTSSSYVLVKHWNDVTKRNGLKSGMKMQLWAFRKDENLCFALVKV</sequence>
<proteinExistence type="predicted"/>
<name>A0ABQ7WMX3_SOLTU</name>
<evidence type="ECO:0000256" key="7">
    <source>
        <dbReference type="ARBA" id="ARBA00023163"/>
    </source>
</evidence>
<keyword evidence="11" id="KW-1185">Reference proteome</keyword>
<comment type="caution">
    <text evidence="10">The sequence shown here is derived from an EMBL/GenBank/DDBJ whole genome shotgun (WGS) entry which is preliminary data.</text>
</comment>
<evidence type="ECO:0000256" key="6">
    <source>
        <dbReference type="ARBA" id="ARBA00023125"/>
    </source>
</evidence>
<dbReference type="Gene3D" id="1.10.10.10">
    <property type="entry name" value="Winged helix-like DNA-binding domain superfamily/Winged helix DNA-binding domain"/>
    <property type="match status" value="1"/>
</dbReference>
<keyword evidence="4" id="KW-0067">ATP-binding</keyword>
<keyword evidence="2" id="KW-0547">Nucleotide-binding</keyword>
<evidence type="ECO:0000256" key="5">
    <source>
        <dbReference type="ARBA" id="ARBA00023015"/>
    </source>
</evidence>